<dbReference type="Gene3D" id="3.20.20.70">
    <property type="entry name" value="Aldolase class I"/>
    <property type="match status" value="1"/>
</dbReference>
<dbReference type="GO" id="GO:0016628">
    <property type="term" value="F:oxidoreductase activity, acting on the CH-CH group of donors, NAD or NADP as acceptor"/>
    <property type="evidence" value="ECO:0007669"/>
    <property type="project" value="UniProtKB-ARBA"/>
</dbReference>
<accession>A0A0B6S5N1</accession>
<dbReference type="GO" id="GO:0010181">
    <property type="term" value="F:FMN binding"/>
    <property type="evidence" value="ECO:0007669"/>
    <property type="project" value="InterPro"/>
</dbReference>
<keyword evidence="6" id="KW-1185">Reference proteome</keyword>
<name>A0A0B6S5N1_BURPL</name>
<reference evidence="6" key="1">
    <citation type="submission" date="2011-03" db="EMBL/GenBank/DDBJ databases">
        <authorList>
            <person name="Voget S."/>
            <person name="Streit W.R."/>
            <person name="Jaeger K.E."/>
            <person name="Daniel R."/>
        </authorList>
    </citation>
    <scope>NUCLEOTIDE SEQUENCE [LARGE SCALE GENOMIC DNA]</scope>
    <source>
        <strain evidence="6">PG1</strain>
    </source>
</reference>
<dbReference type="CDD" id="cd02933">
    <property type="entry name" value="OYE_like_FMN"/>
    <property type="match status" value="1"/>
</dbReference>
<dbReference type="PANTHER" id="PTHR22893">
    <property type="entry name" value="NADH OXIDOREDUCTASE-RELATED"/>
    <property type="match status" value="1"/>
</dbReference>
<evidence type="ECO:0000256" key="1">
    <source>
        <dbReference type="ARBA" id="ARBA00001917"/>
    </source>
</evidence>
<dbReference type="KEGG" id="bgp:BGL_2c05410"/>
<dbReference type="InterPro" id="IPR045247">
    <property type="entry name" value="Oye-like"/>
</dbReference>
<dbReference type="RefSeq" id="WP_042627232.1">
    <property type="nucleotide sequence ID" value="NZ_BSTO01000014.1"/>
</dbReference>
<dbReference type="GO" id="GO:0005829">
    <property type="term" value="C:cytosol"/>
    <property type="evidence" value="ECO:0007669"/>
    <property type="project" value="UniProtKB-ARBA"/>
</dbReference>
<comment type="cofactor">
    <cofactor evidence="1">
        <name>FMN</name>
        <dbReference type="ChEBI" id="CHEBI:58210"/>
    </cofactor>
</comment>
<gene>
    <name evidence="5" type="primary">nemA1</name>
    <name evidence="5" type="ORF">BGL_2c05410</name>
</gene>
<feature type="domain" description="NADH:flavin oxidoreductase/NADH oxidase N-terminal" evidence="4">
    <location>
        <begin position="4"/>
        <end position="342"/>
    </location>
</feature>
<dbReference type="InterPro" id="IPR013785">
    <property type="entry name" value="Aldolase_TIM"/>
</dbReference>
<evidence type="ECO:0000313" key="5">
    <source>
        <dbReference type="EMBL" id="AJK48625.1"/>
    </source>
</evidence>
<dbReference type="PANTHER" id="PTHR22893:SF98">
    <property type="entry name" value="OXIDOREDUCTASE"/>
    <property type="match status" value="1"/>
</dbReference>
<evidence type="ECO:0000259" key="4">
    <source>
        <dbReference type="Pfam" id="PF00724"/>
    </source>
</evidence>
<dbReference type="EC" id="1.-.-.-" evidence="5"/>
<evidence type="ECO:0000256" key="3">
    <source>
        <dbReference type="ARBA" id="ARBA00023002"/>
    </source>
</evidence>
<organism evidence="5 6">
    <name type="scientific">Burkholderia plantarii</name>
    <dbReference type="NCBI Taxonomy" id="41899"/>
    <lineage>
        <taxon>Bacteria</taxon>
        <taxon>Pseudomonadati</taxon>
        <taxon>Pseudomonadota</taxon>
        <taxon>Betaproteobacteria</taxon>
        <taxon>Burkholderiales</taxon>
        <taxon>Burkholderiaceae</taxon>
        <taxon>Burkholderia</taxon>
    </lineage>
</organism>
<dbReference type="KEGG" id="bpla:bpln_2g05960"/>
<comment type="similarity">
    <text evidence="2">Belongs to the NADH:flavin oxidoreductase/NADH oxidase family.</text>
</comment>
<proteinExistence type="inferred from homology"/>
<keyword evidence="3 5" id="KW-0560">Oxidoreductase</keyword>
<dbReference type="FunFam" id="3.20.20.70:FF:000059">
    <property type="entry name" value="N-ethylmaleimide reductase, FMN-linked"/>
    <property type="match status" value="1"/>
</dbReference>
<protein>
    <submittedName>
        <fullName evidence="5">N-ethylmaleimide reductase NemA</fullName>
        <ecNumber evidence="5">1.-.-.-</ecNumber>
    </submittedName>
</protein>
<dbReference type="SUPFAM" id="SSF51395">
    <property type="entry name" value="FMN-linked oxidoreductases"/>
    <property type="match status" value="1"/>
</dbReference>
<evidence type="ECO:0000313" key="6">
    <source>
        <dbReference type="Proteomes" id="UP000031838"/>
    </source>
</evidence>
<reference evidence="5 6" key="2">
    <citation type="journal article" date="2016" name="Appl. Microbiol. Biotechnol.">
        <title>Mutations improving production and secretion of extracellular lipase by Burkholderia glumae PG1.</title>
        <authorList>
            <person name="Knapp A."/>
            <person name="Voget S."/>
            <person name="Gao R."/>
            <person name="Zaburannyi N."/>
            <person name="Krysciak D."/>
            <person name="Breuer M."/>
            <person name="Hauer B."/>
            <person name="Streit W.R."/>
            <person name="Muller R."/>
            <person name="Daniel R."/>
            <person name="Jaeger K.E."/>
        </authorList>
    </citation>
    <scope>NUCLEOTIDE SEQUENCE [LARGE SCALE GENOMIC DNA]</scope>
    <source>
        <strain evidence="5 6">PG1</strain>
    </source>
</reference>
<dbReference type="Proteomes" id="UP000031838">
    <property type="component" value="Chromosome 2"/>
</dbReference>
<dbReference type="InterPro" id="IPR001155">
    <property type="entry name" value="OxRdtase_FMN_N"/>
</dbReference>
<dbReference type="AlphaFoldDB" id="A0A0B6S5N1"/>
<sequence>MNPLFTPTRVGPYPLEHRVVLAPLTRMRTDAHNVPGDLMVEYYAQRATEGGLLISDATAVSPLGIAYAGAPGIFSHAQVRGWQRVTAAVHAKGGRIFLQLWHAGRQAHPANIGGAAPVAPSAIRAYEQAAILDGDGQVIDAEQVMPRALTLDEIPAVIDEFRRGAALARLAGFDGVELHAANGYLLDQFLLDGSNHRTDLYGGPIENRARFLFDVLDAVVAEWGANRVGVRLSPSGTYGTMSDSDPLATYGHVVRRLDHYRLAYLHTIEPRIRGNEDADGSAAAVSTADVRGWYTGTLITAGGFDAHGAQQAVAGRAADLVAFGRLFISNPDLPARLRHGAPLSGYDRSTFYGGGARGYTDYAAHAAAASA</sequence>
<dbReference type="Pfam" id="PF00724">
    <property type="entry name" value="Oxidored_FMN"/>
    <property type="match status" value="1"/>
</dbReference>
<dbReference type="HOGENOM" id="CLU_012153_0_0_4"/>
<evidence type="ECO:0000256" key="2">
    <source>
        <dbReference type="ARBA" id="ARBA00005979"/>
    </source>
</evidence>
<dbReference type="EMBL" id="CP002581">
    <property type="protein sequence ID" value="AJK48625.1"/>
    <property type="molecule type" value="Genomic_DNA"/>
</dbReference>